<sequence length="466" mass="52832">MDTKPEANREVEADEFLEGETRTAKEEDKATKLEINYIKKDIGMHKRKTYKNRRRSWNDNPNDEQKKTYTDIQDSSENQSDKDSTWTEDESLQHKVTTPKPKQPILPTQRIQQTQVQPKTRPQIKFQDNEGIVGLLTGLQPSSGTQSPSLSAGLRLKETGSISANNMERTVSQINEVHEDNDEGQEDEQIVEAALIQDKEYRINVISKPPVYENLIIQPQNDQNLNAMSQMEKDDQGLAPVGVREKPKRGKGNVKTKIEGISVSNEPKLGRNVQIQTKTAFTVPKAKAMLKRGRNLPNRLNQNQKTLTMRMRGSRAPDRAGMLQSREISVEISLRNREEERVDEDGSSGDGGKDQRNDIQLEVQWNGRKDQKNYINMETDRGKKILQTLDFLIQKSQLISILSSSLQELLLDYDLVSSYFTLVVRDLSASLSRVLSKSKSAIAFIPLADENNLNRVVSFTDLAAQL</sequence>
<protein>
    <submittedName>
        <fullName evidence="2">Uncharacterized protein</fullName>
    </submittedName>
</protein>
<feature type="compositionally biased region" description="Basic and acidic residues" evidence="1">
    <location>
        <begin position="19"/>
        <end position="28"/>
    </location>
</feature>
<feature type="region of interest" description="Disordered" evidence="1">
    <location>
        <begin position="334"/>
        <end position="360"/>
    </location>
</feature>
<feature type="compositionally biased region" description="Basic and acidic residues" evidence="1">
    <location>
        <begin position="1"/>
        <end position="11"/>
    </location>
</feature>
<feature type="region of interest" description="Disordered" evidence="1">
    <location>
        <begin position="41"/>
        <end position="105"/>
    </location>
</feature>
<reference evidence="2 3" key="1">
    <citation type="submission" date="2019-03" db="EMBL/GenBank/DDBJ databases">
        <title>Single cell metagenomics reveals metabolic interactions within the superorganism composed of flagellate Streblomastix strix and complex community of Bacteroidetes bacteria on its surface.</title>
        <authorList>
            <person name="Treitli S.C."/>
            <person name="Kolisko M."/>
            <person name="Husnik F."/>
            <person name="Keeling P."/>
            <person name="Hampl V."/>
        </authorList>
    </citation>
    <scope>NUCLEOTIDE SEQUENCE [LARGE SCALE GENOMIC DNA]</scope>
    <source>
        <strain evidence="2">ST1C</strain>
    </source>
</reference>
<name>A0A5J4X557_9EUKA</name>
<gene>
    <name evidence="2" type="ORF">EZS28_002531</name>
</gene>
<feature type="compositionally biased region" description="Basic residues" evidence="1">
    <location>
        <begin position="45"/>
        <end position="55"/>
    </location>
</feature>
<proteinExistence type="predicted"/>
<dbReference type="Proteomes" id="UP000324800">
    <property type="component" value="Unassembled WGS sequence"/>
</dbReference>
<accession>A0A5J4X557</accession>
<feature type="region of interest" description="Disordered" evidence="1">
    <location>
        <begin position="234"/>
        <end position="254"/>
    </location>
</feature>
<dbReference type="AlphaFoldDB" id="A0A5J4X557"/>
<dbReference type="EMBL" id="SNRW01000309">
    <property type="protein sequence ID" value="KAA6401942.1"/>
    <property type="molecule type" value="Genomic_DNA"/>
</dbReference>
<feature type="region of interest" description="Disordered" evidence="1">
    <location>
        <begin position="1"/>
        <end position="28"/>
    </location>
</feature>
<organism evidence="2 3">
    <name type="scientific">Streblomastix strix</name>
    <dbReference type="NCBI Taxonomy" id="222440"/>
    <lineage>
        <taxon>Eukaryota</taxon>
        <taxon>Metamonada</taxon>
        <taxon>Preaxostyla</taxon>
        <taxon>Oxymonadida</taxon>
        <taxon>Streblomastigidae</taxon>
        <taxon>Streblomastix</taxon>
    </lineage>
</organism>
<evidence type="ECO:0000313" key="3">
    <source>
        <dbReference type="Proteomes" id="UP000324800"/>
    </source>
</evidence>
<evidence type="ECO:0000256" key="1">
    <source>
        <dbReference type="SAM" id="MobiDB-lite"/>
    </source>
</evidence>
<comment type="caution">
    <text evidence="2">The sequence shown here is derived from an EMBL/GenBank/DDBJ whole genome shotgun (WGS) entry which is preliminary data.</text>
</comment>
<evidence type="ECO:0000313" key="2">
    <source>
        <dbReference type="EMBL" id="KAA6401942.1"/>
    </source>
</evidence>